<organism evidence="1">
    <name type="scientific">Rhizophora mucronata</name>
    <name type="common">Asiatic mangrove</name>
    <dbReference type="NCBI Taxonomy" id="61149"/>
    <lineage>
        <taxon>Eukaryota</taxon>
        <taxon>Viridiplantae</taxon>
        <taxon>Streptophyta</taxon>
        <taxon>Embryophyta</taxon>
        <taxon>Tracheophyta</taxon>
        <taxon>Spermatophyta</taxon>
        <taxon>Magnoliopsida</taxon>
        <taxon>eudicotyledons</taxon>
        <taxon>Gunneridae</taxon>
        <taxon>Pentapetalae</taxon>
        <taxon>rosids</taxon>
        <taxon>fabids</taxon>
        <taxon>Malpighiales</taxon>
        <taxon>Rhizophoraceae</taxon>
        <taxon>Rhizophora</taxon>
    </lineage>
</organism>
<name>A0A2P2NK04_RHIMU</name>
<dbReference type="EMBL" id="GGEC01062329">
    <property type="protein sequence ID" value="MBX42813.1"/>
    <property type="molecule type" value="Transcribed_RNA"/>
</dbReference>
<reference evidence="1" key="1">
    <citation type="submission" date="2018-02" db="EMBL/GenBank/DDBJ databases">
        <title>Rhizophora mucronata_Transcriptome.</title>
        <authorList>
            <person name="Meera S.P."/>
            <person name="Sreeshan A."/>
            <person name="Augustine A."/>
        </authorList>
    </citation>
    <scope>NUCLEOTIDE SEQUENCE</scope>
    <source>
        <tissue evidence="1">Leaf</tissue>
    </source>
</reference>
<evidence type="ECO:0000313" key="1">
    <source>
        <dbReference type="EMBL" id="MBX42813.1"/>
    </source>
</evidence>
<proteinExistence type="predicted"/>
<accession>A0A2P2NK04</accession>
<dbReference type="AlphaFoldDB" id="A0A2P2NK04"/>
<sequence length="75" mass="8445">MEEEASSSYRDLIKLYFCHYFLNISTCNLLLQIPNFTPLASVLATTQLTKETFDNTKSSHSMQSINGMACIFLGT</sequence>
<protein>
    <submittedName>
        <fullName evidence="1">Uncharacterized protein</fullName>
    </submittedName>
</protein>